<feature type="region of interest" description="Disordered" evidence="1">
    <location>
        <begin position="1"/>
        <end position="27"/>
    </location>
</feature>
<name>A0A6A7K9N9_9FIRM</name>
<reference evidence="2 3" key="1">
    <citation type="submission" date="2019-10" db="EMBL/GenBank/DDBJ databases">
        <title>Alkalibaculum tamaniensis sp.nov., a new alkaliphilic acetogen, isolated on methoxylated aromatics from a mud volcano.</title>
        <authorList>
            <person name="Khomyakova M.A."/>
            <person name="Merkel A.Y."/>
            <person name="Bonch-Osmolovskaya E.A."/>
            <person name="Slobodkin A.I."/>
        </authorList>
    </citation>
    <scope>NUCLEOTIDE SEQUENCE [LARGE SCALE GENOMIC DNA]</scope>
    <source>
        <strain evidence="2 3">M08DMB</strain>
    </source>
</reference>
<dbReference type="EMBL" id="WHNX01000012">
    <property type="protein sequence ID" value="MPW25907.1"/>
    <property type="molecule type" value="Genomic_DNA"/>
</dbReference>
<evidence type="ECO:0000313" key="2">
    <source>
        <dbReference type="EMBL" id="MPW25907.1"/>
    </source>
</evidence>
<evidence type="ECO:0000313" key="3">
    <source>
        <dbReference type="Proteomes" id="UP000440004"/>
    </source>
</evidence>
<protein>
    <submittedName>
        <fullName evidence="2">Uncharacterized protein</fullName>
    </submittedName>
</protein>
<feature type="region of interest" description="Disordered" evidence="1">
    <location>
        <begin position="205"/>
        <end position="249"/>
    </location>
</feature>
<dbReference type="AlphaFoldDB" id="A0A6A7K9N9"/>
<feature type="compositionally biased region" description="Acidic residues" evidence="1">
    <location>
        <begin position="211"/>
        <end position="220"/>
    </location>
</feature>
<proteinExistence type="predicted"/>
<gene>
    <name evidence="2" type="ORF">GC105_08900</name>
</gene>
<comment type="caution">
    <text evidence="2">The sequence shown here is derived from an EMBL/GenBank/DDBJ whole genome shotgun (WGS) entry which is preliminary data.</text>
</comment>
<accession>A0A6A7K9N9</accession>
<dbReference type="RefSeq" id="WP_152803840.1">
    <property type="nucleotide sequence ID" value="NZ_WHNX01000012.1"/>
</dbReference>
<keyword evidence="3" id="KW-1185">Reference proteome</keyword>
<dbReference type="Proteomes" id="UP000440004">
    <property type="component" value="Unassembled WGS sequence"/>
</dbReference>
<sequence length="249" mass="28358">MYEKDSISKNNQNESTSNWQPKGHSQVPMHRKAFPLDDIGENTELNIVSTGFNASYSEDNGDVLEAVKPLDAYLHPKNQILLRALIKANSLVHDVSYLMKIKQDASITEVSAKPLTVKEGIQIAEQMSPYLPINTKHQLNSVMVKLNTIENLKSGLENIQKAESPEIKIEYILDNLKHFITHEKYNQIKQIVNIVKIFQTSSELADKNNSTDDDIELQQSEEERKENENEQLSDLMGMIDKFTSKKNTE</sequence>
<evidence type="ECO:0000256" key="1">
    <source>
        <dbReference type="SAM" id="MobiDB-lite"/>
    </source>
</evidence>
<feature type="compositionally biased region" description="Polar residues" evidence="1">
    <location>
        <begin position="8"/>
        <end position="20"/>
    </location>
</feature>
<organism evidence="2 3">
    <name type="scientific">Alkalibaculum sporogenes</name>
    <dbReference type="NCBI Taxonomy" id="2655001"/>
    <lineage>
        <taxon>Bacteria</taxon>
        <taxon>Bacillati</taxon>
        <taxon>Bacillota</taxon>
        <taxon>Clostridia</taxon>
        <taxon>Eubacteriales</taxon>
        <taxon>Eubacteriaceae</taxon>
        <taxon>Alkalibaculum</taxon>
    </lineage>
</organism>